<evidence type="ECO:0000256" key="5">
    <source>
        <dbReference type="ARBA" id="ARBA00023136"/>
    </source>
</evidence>
<evidence type="ECO:0000256" key="3">
    <source>
        <dbReference type="ARBA" id="ARBA00022692"/>
    </source>
</evidence>
<keyword evidence="5 7" id="KW-0472">Membrane</keyword>
<dbReference type="InParanoid" id="A0A2T3AMF2"/>
<gene>
    <name evidence="9" type="ORF">BD289DRAFT_420594</name>
</gene>
<feature type="transmembrane region" description="Helical" evidence="7">
    <location>
        <begin position="351"/>
        <end position="371"/>
    </location>
</feature>
<evidence type="ECO:0000256" key="4">
    <source>
        <dbReference type="ARBA" id="ARBA00022989"/>
    </source>
</evidence>
<feature type="domain" description="DUF202" evidence="8">
    <location>
        <begin position="300"/>
        <end position="379"/>
    </location>
</feature>
<evidence type="ECO:0000256" key="6">
    <source>
        <dbReference type="SAM" id="MobiDB-lite"/>
    </source>
</evidence>
<dbReference type="InterPro" id="IPR003807">
    <property type="entry name" value="DUF202"/>
</dbReference>
<proteinExistence type="predicted"/>
<keyword evidence="3 7" id="KW-0812">Transmembrane</keyword>
<dbReference type="OrthoDB" id="199599at2759"/>
<organism evidence="9 10">
    <name type="scientific">Coniella lustricola</name>
    <dbReference type="NCBI Taxonomy" id="2025994"/>
    <lineage>
        <taxon>Eukaryota</taxon>
        <taxon>Fungi</taxon>
        <taxon>Dikarya</taxon>
        <taxon>Ascomycota</taxon>
        <taxon>Pezizomycotina</taxon>
        <taxon>Sordariomycetes</taxon>
        <taxon>Sordariomycetidae</taxon>
        <taxon>Diaporthales</taxon>
        <taxon>Schizoparmaceae</taxon>
        <taxon>Coniella</taxon>
    </lineage>
</organism>
<feature type="transmembrane region" description="Helical" evidence="7">
    <location>
        <begin position="392"/>
        <end position="414"/>
    </location>
</feature>
<dbReference type="GO" id="GO:0005886">
    <property type="term" value="C:plasma membrane"/>
    <property type="evidence" value="ECO:0007669"/>
    <property type="project" value="UniProtKB-SubCell"/>
</dbReference>
<keyword evidence="2" id="KW-1003">Cell membrane</keyword>
<feature type="region of interest" description="Disordered" evidence="6">
    <location>
        <begin position="232"/>
        <end position="268"/>
    </location>
</feature>
<dbReference type="PANTHER" id="PTHR34187">
    <property type="entry name" value="FGR18P"/>
    <property type="match status" value="1"/>
</dbReference>
<evidence type="ECO:0000256" key="2">
    <source>
        <dbReference type="ARBA" id="ARBA00022475"/>
    </source>
</evidence>
<evidence type="ECO:0000313" key="9">
    <source>
        <dbReference type="EMBL" id="PSS03574.1"/>
    </source>
</evidence>
<feature type="region of interest" description="Disordered" evidence="6">
    <location>
        <begin position="1"/>
        <end position="86"/>
    </location>
</feature>
<reference evidence="9 10" key="1">
    <citation type="journal article" date="2018" name="Mycol. Prog.">
        <title>Coniella lustricola, a new species from submerged detritus.</title>
        <authorList>
            <person name="Raudabaugh D.B."/>
            <person name="Iturriaga T."/>
            <person name="Carver A."/>
            <person name="Mondo S."/>
            <person name="Pangilinan J."/>
            <person name="Lipzen A."/>
            <person name="He G."/>
            <person name="Amirebrahimi M."/>
            <person name="Grigoriev I.V."/>
            <person name="Miller A.N."/>
        </authorList>
    </citation>
    <scope>NUCLEOTIDE SEQUENCE [LARGE SCALE GENOMIC DNA]</scope>
    <source>
        <strain evidence="9 10">B22-T-1</strain>
    </source>
</reference>
<name>A0A2T3AMF2_9PEZI</name>
<feature type="compositionally biased region" description="Low complexity" evidence="6">
    <location>
        <begin position="29"/>
        <end position="45"/>
    </location>
</feature>
<evidence type="ECO:0000259" key="8">
    <source>
        <dbReference type="Pfam" id="PF02656"/>
    </source>
</evidence>
<dbReference type="AlphaFoldDB" id="A0A2T3AMF2"/>
<dbReference type="PANTHER" id="PTHR34187:SF2">
    <property type="entry name" value="DUF202 DOMAIN-CONTAINING PROTEIN"/>
    <property type="match status" value="1"/>
</dbReference>
<comment type="subcellular location">
    <subcellularLocation>
        <location evidence="1">Cell membrane</location>
        <topology evidence="1">Multi-pass membrane protein</topology>
    </subcellularLocation>
</comment>
<evidence type="ECO:0000313" key="10">
    <source>
        <dbReference type="Proteomes" id="UP000241462"/>
    </source>
</evidence>
<evidence type="ECO:0000256" key="1">
    <source>
        <dbReference type="ARBA" id="ARBA00004651"/>
    </source>
</evidence>
<feature type="compositionally biased region" description="Low complexity" evidence="6">
    <location>
        <begin position="62"/>
        <end position="86"/>
    </location>
</feature>
<dbReference type="Pfam" id="PF02656">
    <property type="entry name" value="DUF202"/>
    <property type="match status" value="1"/>
</dbReference>
<protein>
    <recommendedName>
        <fullName evidence="8">DUF202 domain-containing protein</fullName>
    </recommendedName>
</protein>
<dbReference type="InterPro" id="IPR052053">
    <property type="entry name" value="IM_YidH-like"/>
</dbReference>
<feature type="region of interest" description="Disordered" evidence="6">
    <location>
        <begin position="103"/>
        <end position="128"/>
    </location>
</feature>
<feature type="compositionally biased region" description="Polar residues" evidence="6">
    <location>
        <begin position="11"/>
        <end position="20"/>
    </location>
</feature>
<evidence type="ECO:0000256" key="7">
    <source>
        <dbReference type="SAM" id="Phobius"/>
    </source>
</evidence>
<dbReference type="EMBL" id="KZ678374">
    <property type="protein sequence ID" value="PSS03574.1"/>
    <property type="molecule type" value="Genomic_DNA"/>
</dbReference>
<keyword evidence="10" id="KW-1185">Reference proteome</keyword>
<sequence length="421" mass="44688">MAAPQVIHGEQASSHSTSSALPLPLPQPTNTSKSASASSSTPTTADVALAARDSGDLSRDGPASSTPAVPSSTPRPSATAGPSSATHYPLLTTVSAPVLSSAETTSLSTSKPQTLQLRRPSGSASTYTLTGSRLTRRLTTQERLDGILELGRQRAESMSPGQSPPVFRSPMFRGGSGTPPTSHSAYFREHDLDSVPNTPEPNETTGIIMHGPNNSAPSGMNYQSMAPLDSHGTRARKLGPAPTPTSNTGRRRELSGVSLDGQDDANGDHVERNKEAEAWWKTQLAKFGSIELENKGSVARDHLALERTFLAWLRTSLSFASIGIAITQLFRLNTSLPADDDSNSAHTIRHLGKPLGGIFLGISILMLFLGYHRYFQAQQWIIRGKFPASRGTVILVSLVAGCLMVISLVVVLLVQPTPIST</sequence>
<accession>A0A2T3AMF2</accession>
<keyword evidence="4 7" id="KW-1133">Transmembrane helix</keyword>
<dbReference type="Proteomes" id="UP000241462">
    <property type="component" value="Unassembled WGS sequence"/>
</dbReference>